<accession>A0A653N1S0</accession>
<evidence type="ECO:0000313" key="1">
    <source>
        <dbReference type="EMBL" id="VXB11156.1"/>
    </source>
</evidence>
<sequence>MIIIHKLLFYFFHITVKNALFTEEILGCSENNSRGVMYKEHSVFLIKL</sequence>
<dbReference type="EMBL" id="CABWMC010000002">
    <property type="protein sequence ID" value="VXB11156.1"/>
    <property type="molecule type" value="Genomic_DNA"/>
</dbReference>
<dbReference type="AlphaFoldDB" id="A0A653N1S0"/>
<dbReference type="Proteomes" id="UP000437562">
    <property type="component" value="Unassembled WGS sequence"/>
</dbReference>
<name>A0A653N1S0_BACMY</name>
<gene>
    <name evidence="1" type="ORF">BACI71_100167</name>
</gene>
<evidence type="ECO:0000313" key="2">
    <source>
        <dbReference type="Proteomes" id="UP000437562"/>
    </source>
</evidence>
<organism evidence="1 2">
    <name type="scientific">Bacillus mycoides</name>
    <dbReference type="NCBI Taxonomy" id="1405"/>
    <lineage>
        <taxon>Bacteria</taxon>
        <taxon>Bacillati</taxon>
        <taxon>Bacillota</taxon>
        <taxon>Bacilli</taxon>
        <taxon>Bacillales</taxon>
        <taxon>Bacillaceae</taxon>
        <taxon>Bacillus</taxon>
        <taxon>Bacillus cereus group</taxon>
    </lineage>
</organism>
<proteinExistence type="predicted"/>
<protein>
    <submittedName>
        <fullName evidence="1">Uncharacterized protein</fullName>
    </submittedName>
</protein>
<reference evidence="1 2" key="1">
    <citation type="submission" date="2019-10" db="EMBL/GenBank/DDBJ databases">
        <authorList>
            <person name="Karimi E."/>
        </authorList>
    </citation>
    <scope>NUCLEOTIDE SEQUENCE [LARGE SCALE GENOMIC DNA]</scope>
    <source>
        <strain evidence="1">Bacillus sp. 71</strain>
    </source>
</reference>